<feature type="compositionally biased region" description="Polar residues" evidence="1">
    <location>
        <begin position="58"/>
        <end position="79"/>
    </location>
</feature>
<dbReference type="InterPro" id="IPR009057">
    <property type="entry name" value="Homeodomain-like_sf"/>
</dbReference>
<feature type="region of interest" description="Disordered" evidence="1">
    <location>
        <begin position="1027"/>
        <end position="1083"/>
    </location>
</feature>
<dbReference type="GeneID" id="30985074"/>
<keyword evidence="6" id="KW-1185">Reference proteome</keyword>
<dbReference type="Gene3D" id="1.10.10.60">
    <property type="entry name" value="Homeodomain-like"/>
    <property type="match status" value="2"/>
</dbReference>
<dbReference type="Proteomes" id="UP000094285">
    <property type="component" value="Unassembled WGS sequence"/>
</dbReference>
<dbReference type="CDD" id="cd00167">
    <property type="entry name" value="SANT"/>
    <property type="match status" value="2"/>
</dbReference>
<dbReference type="SUPFAM" id="SSF46689">
    <property type="entry name" value="Homeodomain-like"/>
    <property type="match status" value="2"/>
</dbReference>
<dbReference type="RefSeq" id="XP_020063387.1">
    <property type="nucleotide sequence ID" value="XM_020210938.1"/>
</dbReference>
<dbReference type="GO" id="GO:0006357">
    <property type="term" value="P:regulation of transcription by RNA polymerase II"/>
    <property type="evidence" value="ECO:0007669"/>
    <property type="project" value="TreeGrafter"/>
</dbReference>
<feature type="compositionally biased region" description="Basic residues" evidence="1">
    <location>
        <begin position="715"/>
        <end position="729"/>
    </location>
</feature>
<feature type="compositionally biased region" description="Basic and acidic residues" evidence="1">
    <location>
        <begin position="13"/>
        <end position="24"/>
    </location>
</feature>
<feature type="compositionally biased region" description="Polar residues" evidence="1">
    <location>
        <begin position="786"/>
        <end position="795"/>
    </location>
</feature>
<feature type="region of interest" description="Disordered" evidence="1">
    <location>
        <begin position="113"/>
        <end position="393"/>
    </location>
</feature>
<dbReference type="InterPro" id="IPR017884">
    <property type="entry name" value="SANT_dom"/>
</dbReference>
<dbReference type="Pfam" id="PF00249">
    <property type="entry name" value="Myb_DNA-binding"/>
    <property type="match status" value="2"/>
</dbReference>
<dbReference type="PROSITE" id="PS51293">
    <property type="entry name" value="SANT"/>
    <property type="match status" value="1"/>
</dbReference>
<name>A0A1E4SFM3_9ASCO</name>
<feature type="region of interest" description="Disordered" evidence="1">
    <location>
        <begin position="1136"/>
        <end position="1169"/>
    </location>
</feature>
<dbReference type="SMART" id="SM00717">
    <property type="entry name" value="SANT"/>
    <property type="match status" value="2"/>
</dbReference>
<dbReference type="STRING" id="984487.A0A1E4SFM3"/>
<dbReference type="PANTHER" id="PTHR13992:SF39">
    <property type="entry name" value="SMRTER, ISOFORM G"/>
    <property type="match status" value="1"/>
</dbReference>
<evidence type="ECO:0000256" key="1">
    <source>
        <dbReference type="SAM" id="MobiDB-lite"/>
    </source>
</evidence>
<feature type="compositionally biased region" description="Low complexity" evidence="1">
    <location>
        <begin position="1061"/>
        <end position="1083"/>
    </location>
</feature>
<feature type="region of interest" description="Disordered" evidence="1">
    <location>
        <begin position="715"/>
        <end position="747"/>
    </location>
</feature>
<feature type="domain" description="SANT" evidence="3">
    <location>
        <begin position="653"/>
        <end position="705"/>
    </location>
</feature>
<feature type="compositionally biased region" description="Basic and acidic residues" evidence="1">
    <location>
        <begin position="334"/>
        <end position="371"/>
    </location>
</feature>
<dbReference type="OrthoDB" id="10258692at2759"/>
<dbReference type="GO" id="GO:0034967">
    <property type="term" value="C:Set3 complex"/>
    <property type="evidence" value="ECO:0007669"/>
    <property type="project" value="TreeGrafter"/>
</dbReference>
<feature type="region of interest" description="Disordered" evidence="1">
    <location>
        <begin position="1"/>
        <end position="83"/>
    </location>
</feature>
<feature type="compositionally biased region" description="Low complexity" evidence="1">
    <location>
        <begin position="1"/>
        <end position="12"/>
    </location>
</feature>
<feature type="compositionally biased region" description="Low complexity" evidence="1">
    <location>
        <begin position="196"/>
        <end position="209"/>
    </location>
</feature>
<dbReference type="PANTHER" id="PTHR13992">
    <property type="entry name" value="NUCLEAR RECEPTOR CO-REPRESSOR RELATED NCOR"/>
    <property type="match status" value="1"/>
</dbReference>
<feature type="region of interest" description="Disordered" evidence="1">
    <location>
        <begin position="978"/>
        <end position="1013"/>
    </location>
</feature>
<feature type="compositionally biased region" description="Basic and acidic residues" evidence="1">
    <location>
        <begin position="304"/>
        <end position="322"/>
    </location>
</feature>
<evidence type="ECO:0000313" key="5">
    <source>
        <dbReference type="EMBL" id="ODV78265.1"/>
    </source>
</evidence>
<organism evidence="5 6">
    <name type="scientific">Suhomyces tanzawaensis NRRL Y-17324</name>
    <dbReference type="NCBI Taxonomy" id="984487"/>
    <lineage>
        <taxon>Eukaryota</taxon>
        <taxon>Fungi</taxon>
        <taxon>Dikarya</taxon>
        <taxon>Ascomycota</taxon>
        <taxon>Saccharomycotina</taxon>
        <taxon>Pichiomycetes</taxon>
        <taxon>Debaryomycetaceae</taxon>
        <taxon>Suhomyces</taxon>
    </lineage>
</organism>
<feature type="compositionally biased region" description="Polar residues" evidence="1">
    <location>
        <begin position="221"/>
        <end position="231"/>
    </location>
</feature>
<evidence type="ECO:0000259" key="2">
    <source>
        <dbReference type="PROSITE" id="PS50090"/>
    </source>
</evidence>
<evidence type="ECO:0000259" key="3">
    <source>
        <dbReference type="PROSITE" id="PS51293"/>
    </source>
</evidence>
<feature type="compositionally biased region" description="Polar residues" evidence="1">
    <location>
        <begin position="1147"/>
        <end position="1156"/>
    </location>
</feature>
<feature type="region of interest" description="Disordered" evidence="1">
    <location>
        <begin position="765"/>
        <end position="841"/>
    </location>
</feature>
<feature type="region of interest" description="Disordered" evidence="1">
    <location>
        <begin position="546"/>
        <end position="586"/>
    </location>
</feature>
<dbReference type="FunFam" id="1.10.10.60:FF:000431">
    <property type="entry name" value="Set3C deacetylase complex subunit"/>
    <property type="match status" value="1"/>
</dbReference>
<feature type="compositionally biased region" description="Acidic residues" evidence="1">
    <location>
        <begin position="372"/>
        <end position="390"/>
    </location>
</feature>
<feature type="compositionally biased region" description="Polar residues" evidence="1">
    <location>
        <begin position="113"/>
        <end position="134"/>
    </location>
</feature>
<sequence>MSSGSRGPSSGRYNDRSDYPDYNKSRRKNFYSPSTSRRDYKSGSGPLGGKETVPPASANRSYKSNVGQGLTSSGNSVSGPNVRDSRLYISDQYSGPLKGSSYGSYYPSYGSYNTFSSNGTSKAGETGNYYNSRGDTWRSDRIKGNSGDSRLSSSNKQLYSSRSSLSSSGAPPTSSSNDYRKDRYDSYSQQDIPPTSGSSKWKSSSLSSSAYNANKIPVSGNRGTLSGSASRFSKDRVRGSSYSTGGSSALVNSAVGTKRNAGDTYYPSSRDSFSSGYNSSKLVDRYSSNNYHLDASNHSKSRNHSVEPEELLETRVKQEADHYSPNASNDEDETNRMTEDEDDSRILDNDHEGVDYSKVNTKEEIDTKGDADDQDEDEEDEEDEDEDEEQKAEVIVDTKSALESIDANPQQKPKSFTKVDVSNEVCYPDGCTYPLTELETELENLKTEYSKNFTHPNGLNYLKYSLAKPVNDFHQYYFFARNYKHFVNNKDTLINKLKTQNEAIHRKRIALWREYSRGLKIWEEESIQMDQQLRLLHPPDDEMRKEIDASDTRKQNPLYGAEAGPPDRFQGSNSGNRRNRRHGDLVTTEAEFQEILQSLGKENDEEPLIKAERVAAQIPDLILDPIEREQFKFMDANNLVNDKKQWANRVKTDFVDNFSKKEHELFCEGFCHYPKRFGAISRHMGGLRTAQDCVIHYYVTKKEVNYKQLLAQHKKKLSKKAGRRSKTSKSRNVSQTQTPLVTPNEEQTATLALEKKSEDSLLEKLAPENSVPESSLSEIAVPENSMPESSVNPSSDELAINGAHKRSAESNIDEPLKSSEIDLEPAKKKSKKAHEGETSTKVTPTIAVPMNNDELESTKPIEATQIEKEVVPNGLVVSDTAIPIKVNGASPVHEDSKERRKTISSYWSITEANLFPELLQEHGTKWTTIADKLTTKTATMVRNYFQRNAEKNGWNEIAQAADQRLEAKFAAVLSTKLEQKADTTEAHKEPSKDTSASEAAITTVTTSQSPAPQSAYIPYGTFHHGAAATISTPNPPRMGINSLLADLPATQPPRSIPQAKPVVSEPTSQSQPSPPTSHTYSTVPIIPKEAPIPTAIVPPQRSSIMSLLNSDSSPVKQEPLSVSTIAPARQNLNDLLNNLSEPAPSNGYKSNVSSLLSVDKPHGANDQTN</sequence>
<feature type="compositionally biased region" description="Polar residues" evidence="1">
    <location>
        <begin position="730"/>
        <end position="747"/>
    </location>
</feature>
<dbReference type="InterPro" id="IPR051571">
    <property type="entry name" value="N-CoR_corepressor"/>
</dbReference>
<dbReference type="InterPro" id="IPR001005">
    <property type="entry name" value="SANT/Myb"/>
</dbReference>
<accession>A0A1E4SFM3</accession>
<protein>
    <submittedName>
        <fullName evidence="5">Uncharacterized protein</fullName>
    </submittedName>
</protein>
<proteinExistence type="predicted"/>
<dbReference type="PROSITE" id="PS51294">
    <property type="entry name" value="HTH_MYB"/>
    <property type="match status" value="1"/>
</dbReference>
<dbReference type="InterPro" id="IPR017930">
    <property type="entry name" value="Myb_dom"/>
</dbReference>
<dbReference type="PROSITE" id="PS50090">
    <property type="entry name" value="MYB_LIKE"/>
    <property type="match status" value="1"/>
</dbReference>
<feature type="compositionally biased region" description="Basic and acidic residues" evidence="1">
    <location>
        <begin position="814"/>
        <end position="838"/>
    </location>
</feature>
<feature type="domain" description="Myb-like" evidence="2">
    <location>
        <begin position="899"/>
        <end position="949"/>
    </location>
</feature>
<reference evidence="6" key="1">
    <citation type="submission" date="2016-05" db="EMBL/GenBank/DDBJ databases">
        <title>Comparative genomics of biotechnologically important yeasts.</title>
        <authorList>
            <consortium name="DOE Joint Genome Institute"/>
            <person name="Riley R."/>
            <person name="Haridas S."/>
            <person name="Wolfe K.H."/>
            <person name="Lopes M.R."/>
            <person name="Hittinger C.T."/>
            <person name="Goker M."/>
            <person name="Salamov A."/>
            <person name="Wisecaver J."/>
            <person name="Long T.M."/>
            <person name="Aerts A.L."/>
            <person name="Barry K."/>
            <person name="Choi C."/>
            <person name="Clum A."/>
            <person name="Coughlan A.Y."/>
            <person name="Deshpande S."/>
            <person name="Douglass A.P."/>
            <person name="Hanson S.J."/>
            <person name="Klenk H.-P."/>
            <person name="Labutti K."/>
            <person name="Lapidus A."/>
            <person name="Lindquist E."/>
            <person name="Lipzen A."/>
            <person name="Meier-Kolthoff J.P."/>
            <person name="Ohm R.A."/>
            <person name="Otillar R.P."/>
            <person name="Pangilinan J."/>
            <person name="Peng Y."/>
            <person name="Rokas A."/>
            <person name="Rosa C.A."/>
            <person name="Scheuner C."/>
            <person name="Sibirny A.A."/>
            <person name="Slot J.C."/>
            <person name="Stielow J.B."/>
            <person name="Sun H."/>
            <person name="Kurtzman C.P."/>
            <person name="Blackwell M."/>
            <person name="Grigoriev I.V."/>
            <person name="Jeffries T.W."/>
        </authorList>
    </citation>
    <scope>NUCLEOTIDE SEQUENCE [LARGE SCALE GENOMIC DNA]</scope>
    <source>
        <strain evidence="6">NRRL Y-17324</strain>
    </source>
</reference>
<feature type="compositionally biased region" description="Polar residues" evidence="1">
    <location>
        <begin position="266"/>
        <end position="291"/>
    </location>
</feature>
<feature type="domain" description="HTH myb-type" evidence="4">
    <location>
        <begin position="907"/>
        <end position="953"/>
    </location>
</feature>
<feature type="compositionally biased region" description="Polar residues" evidence="1">
    <location>
        <begin position="993"/>
        <end position="1012"/>
    </location>
</feature>
<dbReference type="EMBL" id="KV453913">
    <property type="protein sequence ID" value="ODV78265.1"/>
    <property type="molecule type" value="Genomic_DNA"/>
</dbReference>
<feature type="compositionally biased region" description="Polar residues" evidence="1">
    <location>
        <begin position="240"/>
        <end position="255"/>
    </location>
</feature>
<evidence type="ECO:0000313" key="6">
    <source>
        <dbReference type="Proteomes" id="UP000094285"/>
    </source>
</evidence>
<feature type="compositionally biased region" description="Polar residues" evidence="1">
    <location>
        <begin position="186"/>
        <end position="195"/>
    </location>
</feature>
<dbReference type="AlphaFoldDB" id="A0A1E4SFM3"/>
<gene>
    <name evidence="5" type="ORF">CANTADRAFT_6669</name>
</gene>
<feature type="compositionally biased region" description="Low complexity" evidence="1">
    <location>
        <begin position="149"/>
        <end position="176"/>
    </location>
</feature>
<evidence type="ECO:0000259" key="4">
    <source>
        <dbReference type="PROSITE" id="PS51294"/>
    </source>
</evidence>
<feature type="compositionally biased region" description="Basic and acidic residues" evidence="1">
    <location>
        <begin position="978"/>
        <end position="992"/>
    </location>
</feature>